<dbReference type="CDD" id="cd07498">
    <property type="entry name" value="Peptidases_S8_15"/>
    <property type="match status" value="1"/>
</dbReference>
<dbReference type="PROSITE" id="PS00137">
    <property type="entry name" value="SUBTILASE_HIS"/>
    <property type="match status" value="1"/>
</dbReference>
<dbReference type="PANTHER" id="PTHR42884:SF14">
    <property type="entry name" value="NEUROENDOCRINE CONVERTASE 1"/>
    <property type="match status" value="1"/>
</dbReference>
<accession>A0ABV4P1V3</accession>
<protein>
    <submittedName>
        <fullName evidence="7">S8 family serine peptidase</fullName>
    </submittedName>
</protein>
<evidence type="ECO:0000256" key="4">
    <source>
        <dbReference type="PROSITE-ProRule" id="PRU01240"/>
    </source>
</evidence>
<organism evidence="7 8">
    <name type="scientific">Microbulbifer epialgicus</name>
    <dbReference type="NCBI Taxonomy" id="393907"/>
    <lineage>
        <taxon>Bacteria</taxon>
        <taxon>Pseudomonadati</taxon>
        <taxon>Pseudomonadota</taxon>
        <taxon>Gammaproteobacteria</taxon>
        <taxon>Cellvibrionales</taxon>
        <taxon>Microbulbiferaceae</taxon>
        <taxon>Microbulbifer</taxon>
    </lineage>
</organism>
<keyword evidence="1 4" id="KW-0645">Protease</keyword>
<comment type="caution">
    <text evidence="7">The sequence shown here is derived from an EMBL/GenBank/DDBJ whole genome shotgun (WGS) entry which is preliminary data.</text>
</comment>
<dbReference type="InterPro" id="IPR036852">
    <property type="entry name" value="Peptidase_S8/S53_dom_sf"/>
</dbReference>
<dbReference type="EMBL" id="JBGMEK010000038">
    <property type="protein sequence ID" value="MFA0812351.1"/>
    <property type="molecule type" value="Genomic_DNA"/>
</dbReference>
<keyword evidence="8" id="KW-1185">Reference proteome</keyword>
<dbReference type="InterPro" id="IPR022398">
    <property type="entry name" value="Peptidase_S8_His-AS"/>
</dbReference>
<evidence type="ECO:0000256" key="5">
    <source>
        <dbReference type="RuleBase" id="RU003355"/>
    </source>
</evidence>
<dbReference type="InterPro" id="IPR034054">
    <property type="entry name" value="Pep_S8_PrcA"/>
</dbReference>
<sequence length="545" mass="59426">MPYTYQYGGPSGKEHKLDVADDLVVIRTQKHKSLKDSVHGAQSQKIMKKFTPVISYDDADVTVLKCRDEKKNLLSLRDAARKALKKEPDVRFAGRVLREEGNGSPILYTENLFIKFRDDIDEKKCESIIAECQLTVKERVTYANNSYFVQAKEGIGLKIFELSKDLLNKPEVELCHPELIKKMGRRQIGINQWHLAPTKINGVVIDAHINLMDAWKDTKGEGVVIAIIDDGVDVDHEEFSSTDKIVSPWDATLRTNDPRPKAGDNHGTPCAGVACADGNSGASGVAPKAKLMPIRFVSSLGSLAEANAFAWAADHGADVISCSWGPEDGNWWDPNDPKHQLQQGLPDSTRLALDYAINSGREGKGCVIIWAAGNGYENIENDGYASYEKVIAVAACNDRGKHSVYSDYGESVWCAFPSNDSAWPPYDHPDPLTPGIWTTDNSGGSGYNPGKQKTTDLPPGDTLGNYTGSFGGTSSSCPGVAGIAALILSVNPDLNWQQVKMLIRQSCERIDENNGDYNEQGHSPLYGFGRPDSGQAVKLAIAAVK</sequence>
<feature type="active site" description="Charge relay system" evidence="4">
    <location>
        <position position="266"/>
    </location>
</feature>
<dbReference type="InterPro" id="IPR000209">
    <property type="entry name" value="Peptidase_S8/S53_dom"/>
</dbReference>
<dbReference type="PROSITE" id="PS00136">
    <property type="entry name" value="SUBTILASE_ASP"/>
    <property type="match status" value="1"/>
</dbReference>
<feature type="active site" description="Charge relay system" evidence="4">
    <location>
        <position position="229"/>
    </location>
</feature>
<feature type="domain" description="Peptidase S8/S53" evidence="6">
    <location>
        <begin position="220"/>
        <end position="529"/>
    </location>
</feature>
<feature type="active site" description="Charge relay system" evidence="4">
    <location>
        <position position="474"/>
    </location>
</feature>
<reference evidence="7 8" key="1">
    <citation type="submission" date="2024-08" db="EMBL/GenBank/DDBJ databases">
        <authorList>
            <person name="Ishaq N."/>
        </authorList>
    </citation>
    <scope>NUCLEOTIDE SEQUENCE [LARGE SCALE GENOMIC DNA]</scope>
    <source>
        <strain evidence="7 8">DSM 18651</strain>
    </source>
</reference>
<keyword evidence="2 4" id="KW-0378">Hydrolase</keyword>
<comment type="similarity">
    <text evidence="4 5">Belongs to the peptidase S8 family.</text>
</comment>
<name>A0ABV4P1V3_9GAMM</name>
<dbReference type="Gene3D" id="3.40.50.200">
    <property type="entry name" value="Peptidase S8/S53 domain"/>
    <property type="match status" value="1"/>
</dbReference>
<evidence type="ECO:0000256" key="2">
    <source>
        <dbReference type="ARBA" id="ARBA00022801"/>
    </source>
</evidence>
<dbReference type="RefSeq" id="WP_371840016.1">
    <property type="nucleotide sequence ID" value="NZ_JBGMEK010000038.1"/>
</dbReference>
<dbReference type="InterPro" id="IPR023828">
    <property type="entry name" value="Peptidase_S8_Ser-AS"/>
</dbReference>
<dbReference type="Pfam" id="PF00082">
    <property type="entry name" value="Peptidase_S8"/>
    <property type="match status" value="1"/>
</dbReference>
<dbReference type="InterPro" id="IPR015500">
    <property type="entry name" value="Peptidase_S8_subtilisin-rel"/>
</dbReference>
<proteinExistence type="inferred from homology"/>
<dbReference type="PANTHER" id="PTHR42884">
    <property type="entry name" value="PROPROTEIN CONVERTASE SUBTILISIN/KEXIN-RELATED"/>
    <property type="match status" value="1"/>
</dbReference>
<dbReference type="PROSITE" id="PS51892">
    <property type="entry name" value="SUBTILASE"/>
    <property type="match status" value="1"/>
</dbReference>
<keyword evidence="3 4" id="KW-0720">Serine protease</keyword>
<evidence type="ECO:0000259" key="6">
    <source>
        <dbReference type="Pfam" id="PF00082"/>
    </source>
</evidence>
<dbReference type="InterPro" id="IPR023827">
    <property type="entry name" value="Peptidase_S8_Asp-AS"/>
</dbReference>
<dbReference type="Proteomes" id="UP001569428">
    <property type="component" value="Unassembled WGS sequence"/>
</dbReference>
<gene>
    <name evidence="7" type="ORF">ACCI49_15665</name>
</gene>
<dbReference type="PROSITE" id="PS00138">
    <property type="entry name" value="SUBTILASE_SER"/>
    <property type="match status" value="1"/>
</dbReference>
<evidence type="ECO:0000313" key="8">
    <source>
        <dbReference type="Proteomes" id="UP001569428"/>
    </source>
</evidence>
<evidence type="ECO:0000313" key="7">
    <source>
        <dbReference type="EMBL" id="MFA0812351.1"/>
    </source>
</evidence>
<dbReference type="SUPFAM" id="SSF52743">
    <property type="entry name" value="Subtilisin-like"/>
    <property type="match status" value="1"/>
</dbReference>
<dbReference type="PRINTS" id="PR00723">
    <property type="entry name" value="SUBTILISIN"/>
</dbReference>
<evidence type="ECO:0000256" key="1">
    <source>
        <dbReference type="ARBA" id="ARBA00022670"/>
    </source>
</evidence>
<evidence type="ECO:0000256" key="3">
    <source>
        <dbReference type="ARBA" id="ARBA00022825"/>
    </source>
</evidence>